<dbReference type="PANTHER" id="PTHR19139">
    <property type="entry name" value="AQUAPORIN TRANSPORTER"/>
    <property type="match status" value="1"/>
</dbReference>
<evidence type="ECO:0000256" key="5">
    <source>
        <dbReference type="ARBA" id="ARBA00023136"/>
    </source>
</evidence>
<feature type="transmembrane region" description="Helical" evidence="8">
    <location>
        <begin position="252"/>
        <end position="271"/>
    </location>
</feature>
<sequence length="308" mass="32747">MARGDDAATPVAAPSQPGGGHRLYPHPEDRPLSGRPAPEKPFHPRLYACEFLATAILLACGVASNVAIGSPLSPVGKALAPYPSVLTAVLGFLFGFSSTIAAFSPFGRVSGAHLSPSISLAFMLGSRFAVIDTVCFMLVQLAGAVTGCGLVAVSGWIWPSWGAWCHAAFFAATYPDALAPGWWAAVGEMGTTAILVGLVLFCGAKPRLRAFTPWVAGPLFFVLNPFEAWLSGDSTNLARSFGPAVFAHTWDGFWVYLTGPFAGVALVVILIRIEVFGTLHLHEARRAYFGHDGRAPYLFRWASRRKGA</sequence>
<feature type="region of interest" description="Disordered" evidence="7">
    <location>
        <begin position="1"/>
        <end position="37"/>
    </location>
</feature>
<feature type="transmembrane region" description="Helical" evidence="8">
    <location>
        <begin position="46"/>
        <end position="68"/>
    </location>
</feature>
<comment type="subcellular location">
    <subcellularLocation>
        <location evidence="1">Membrane</location>
        <topology evidence="1">Multi-pass membrane protein</topology>
    </subcellularLocation>
</comment>
<protein>
    <submittedName>
        <fullName evidence="9">Aquaporin</fullName>
    </submittedName>
</protein>
<gene>
    <name evidence="9" type="ORF">HUK82_06210</name>
</gene>
<comment type="caution">
    <text evidence="9">The sequence shown here is derived from an EMBL/GenBank/DDBJ whole genome shotgun (WGS) entry which is preliminary data.</text>
</comment>
<evidence type="ECO:0000313" key="9">
    <source>
        <dbReference type="EMBL" id="NVN40158.1"/>
    </source>
</evidence>
<proteinExistence type="inferred from homology"/>
<dbReference type="GO" id="GO:0015250">
    <property type="term" value="F:water channel activity"/>
    <property type="evidence" value="ECO:0007669"/>
    <property type="project" value="TreeGrafter"/>
</dbReference>
<keyword evidence="6" id="KW-0813">Transport</keyword>
<keyword evidence="5 8" id="KW-0472">Membrane</keyword>
<evidence type="ECO:0000256" key="8">
    <source>
        <dbReference type="SAM" id="Phobius"/>
    </source>
</evidence>
<evidence type="ECO:0000256" key="6">
    <source>
        <dbReference type="RuleBase" id="RU000477"/>
    </source>
</evidence>
<dbReference type="InterPro" id="IPR000425">
    <property type="entry name" value="MIP"/>
</dbReference>
<evidence type="ECO:0000256" key="1">
    <source>
        <dbReference type="ARBA" id="ARBA00004141"/>
    </source>
</evidence>
<dbReference type="InterPro" id="IPR034294">
    <property type="entry name" value="Aquaporin_transptr"/>
</dbReference>
<dbReference type="Gene3D" id="1.20.1080.10">
    <property type="entry name" value="Glycerol uptake facilitator protein"/>
    <property type="match status" value="1"/>
</dbReference>
<dbReference type="PRINTS" id="PR00783">
    <property type="entry name" value="MINTRINSICP"/>
</dbReference>
<dbReference type="PANTHER" id="PTHR19139:SF199">
    <property type="entry name" value="MIP17260P"/>
    <property type="match status" value="1"/>
</dbReference>
<dbReference type="AlphaFoldDB" id="A0A850P8C1"/>
<evidence type="ECO:0000313" key="10">
    <source>
        <dbReference type="Proteomes" id="UP000585665"/>
    </source>
</evidence>
<feature type="compositionally biased region" description="Basic and acidic residues" evidence="7">
    <location>
        <begin position="25"/>
        <end position="37"/>
    </location>
</feature>
<dbReference type="Pfam" id="PF00230">
    <property type="entry name" value="MIP"/>
    <property type="match status" value="1"/>
</dbReference>
<evidence type="ECO:0000256" key="3">
    <source>
        <dbReference type="ARBA" id="ARBA00022692"/>
    </source>
</evidence>
<reference evidence="9 10" key="1">
    <citation type="submission" date="2020-06" db="EMBL/GenBank/DDBJ databases">
        <title>Description of novel acetic acid bacteria.</title>
        <authorList>
            <person name="Sombolestani A."/>
        </authorList>
    </citation>
    <scope>NUCLEOTIDE SEQUENCE [LARGE SCALE GENOMIC DNA]</scope>
    <source>
        <strain evidence="9 10">LMG 27010</strain>
    </source>
</reference>
<name>A0A850P8C1_9PROT</name>
<feature type="transmembrane region" description="Helical" evidence="8">
    <location>
        <begin position="214"/>
        <end position="232"/>
    </location>
</feature>
<dbReference type="Proteomes" id="UP000585665">
    <property type="component" value="Unassembled WGS sequence"/>
</dbReference>
<keyword evidence="3 6" id="KW-0812">Transmembrane</keyword>
<keyword evidence="10" id="KW-1185">Reference proteome</keyword>
<evidence type="ECO:0000256" key="7">
    <source>
        <dbReference type="SAM" id="MobiDB-lite"/>
    </source>
</evidence>
<dbReference type="EMBL" id="JABXXR010000029">
    <property type="protein sequence ID" value="NVN40158.1"/>
    <property type="molecule type" value="Genomic_DNA"/>
</dbReference>
<dbReference type="InterPro" id="IPR023271">
    <property type="entry name" value="Aquaporin-like"/>
</dbReference>
<dbReference type="SUPFAM" id="SSF81338">
    <property type="entry name" value="Aquaporin-like"/>
    <property type="match status" value="1"/>
</dbReference>
<accession>A0A850P8C1</accession>
<evidence type="ECO:0000256" key="4">
    <source>
        <dbReference type="ARBA" id="ARBA00022989"/>
    </source>
</evidence>
<evidence type="ECO:0000256" key="2">
    <source>
        <dbReference type="ARBA" id="ARBA00006175"/>
    </source>
</evidence>
<dbReference type="GO" id="GO:0005886">
    <property type="term" value="C:plasma membrane"/>
    <property type="evidence" value="ECO:0007669"/>
    <property type="project" value="TreeGrafter"/>
</dbReference>
<comment type="similarity">
    <text evidence="2 6">Belongs to the MIP/aquaporin (TC 1.A.8) family.</text>
</comment>
<organism evidence="9 10">
    <name type="scientific">Ameyamaea chiangmaiensis</name>
    <dbReference type="NCBI Taxonomy" id="442969"/>
    <lineage>
        <taxon>Bacteria</taxon>
        <taxon>Pseudomonadati</taxon>
        <taxon>Pseudomonadota</taxon>
        <taxon>Alphaproteobacteria</taxon>
        <taxon>Acetobacterales</taxon>
        <taxon>Acetobacteraceae</taxon>
        <taxon>Ameyamaea</taxon>
    </lineage>
</organism>
<feature type="transmembrane region" description="Helical" evidence="8">
    <location>
        <begin position="128"/>
        <end position="161"/>
    </location>
</feature>
<feature type="transmembrane region" description="Helical" evidence="8">
    <location>
        <begin position="88"/>
        <end position="107"/>
    </location>
</feature>
<feature type="transmembrane region" description="Helical" evidence="8">
    <location>
        <begin position="181"/>
        <end position="202"/>
    </location>
</feature>
<keyword evidence="4 8" id="KW-1133">Transmembrane helix</keyword>